<evidence type="ECO:0000259" key="4">
    <source>
        <dbReference type="Pfam" id="PF00535"/>
    </source>
</evidence>
<dbReference type="Pfam" id="PF00535">
    <property type="entry name" value="Glycos_transf_2"/>
    <property type="match status" value="1"/>
</dbReference>
<dbReference type="InterPro" id="IPR050834">
    <property type="entry name" value="Glycosyltransf_2"/>
</dbReference>
<organism evidence="5">
    <name type="scientific">Magnetococcus massalia (strain MO-1)</name>
    <dbReference type="NCBI Taxonomy" id="451514"/>
    <lineage>
        <taxon>Bacteria</taxon>
        <taxon>Pseudomonadati</taxon>
        <taxon>Pseudomonadota</taxon>
        <taxon>Magnetococcia</taxon>
        <taxon>Magnetococcales</taxon>
        <taxon>Magnetococcaceae</taxon>
        <taxon>Magnetococcus</taxon>
    </lineage>
</organism>
<dbReference type="GO" id="GO:0016757">
    <property type="term" value="F:glycosyltransferase activity"/>
    <property type="evidence" value="ECO:0007669"/>
    <property type="project" value="UniProtKB-KW"/>
</dbReference>
<dbReference type="InterPro" id="IPR001173">
    <property type="entry name" value="Glyco_trans_2-like"/>
</dbReference>
<dbReference type="InterPro" id="IPR029063">
    <property type="entry name" value="SAM-dependent_MTases_sf"/>
</dbReference>
<dbReference type="SUPFAM" id="SSF53335">
    <property type="entry name" value="S-adenosyl-L-methionine-dependent methyltransferases"/>
    <property type="match status" value="1"/>
</dbReference>
<proteinExistence type="inferred from homology"/>
<protein>
    <submittedName>
        <fullName evidence="5">Putative GT2</fullName>
        <ecNumber evidence="5">2.4.1.-</ecNumber>
    </submittedName>
</protein>
<evidence type="ECO:0000256" key="3">
    <source>
        <dbReference type="ARBA" id="ARBA00022679"/>
    </source>
</evidence>
<dbReference type="PANTHER" id="PTHR43685:SF5">
    <property type="entry name" value="GLYCOSYLTRANSFERASE EPSE-RELATED"/>
    <property type="match status" value="1"/>
</dbReference>
<dbReference type="EC" id="2.4.1.-" evidence="5"/>
<feature type="domain" description="Glycosyltransferase 2-like" evidence="4">
    <location>
        <begin position="7"/>
        <end position="168"/>
    </location>
</feature>
<dbReference type="InterPro" id="IPR029044">
    <property type="entry name" value="Nucleotide-diphossugar_trans"/>
</dbReference>
<reference evidence="5" key="1">
    <citation type="submission" date="2015-04" db="EMBL/GenBank/DDBJ databases">
        <authorList>
            <person name="Syromyatnikov M.Y."/>
            <person name="Popov V.N."/>
        </authorList>
    </citation>
    <scope>NUCLEOTIDE SEQUENCE</scope>
    <source>
        <strain evidence="5">MO-1</strain>
    </source>
</reference>
<dbReference type="SUPFAM" id="SSF53448">
    <property type="entry name" value="Nucleotide-diphospho-sugar transferases"/>
    <property type="match status" value="1"/>
</dbReference>
<gene>
    <name evidence="5" type="ORF">MAGMO_1535</name>
</gene>
<keyword evidence="2 5" id="KW-0328">Glycosyltransferase</keyword>
<sequence length="337" mass="38360">MPQPEVSVLLPFYNAATTLEETLHSILQQSLPHFELVAVDDGSSDHSAEIIKKLDDPRIRLIELPENRGVAAASNAGIEQARSDLIARMDADDRMAPTRLEKQVAFMRHNPQCAVVASQVSLFPKERITDGFQRYIDWQNSCLTAQQIADEIYWEAPLANPSTLFRKEIVMPLGGFLDGPFPEDYELWLRLHAHGHTMVKLPEVLLEWRDHEQRLTRTHSRYTREAFDQVRADYLARDARLHQGRPLAIWGTGRPTRRRVDRLLAHGHHPALWVEINPRKIGNQWLGAPIIAPAQLAEQQPKPFVLSYVTAHGAREEITAQLRQMGFQAGEDYLMVG</sequence>
<name>A0A1S7LH46_MAGMO</name>
<evidence type="ECO:0000256" key="2">
    <source>
        <dbReference type="ARBA" id="ARBA00022676"/>
    </source>
</evidence>
<dbReference type="AlphaFoldDB" id="A0A1S7LH46"/>
<dbReference type="PANTHER" id="PTHR43685">
    <property type="entry name" value="GLYCOSYLTRANSFERASE"/>
    <property type="match status" value="1"/>
</dbReference>
<dbReference type="Gene3D" id="3.90.550.10">
    <property type="entry name" value="Spore Coat Polysaccharide Biosynthesis Protein SpsA, Chain A"/>
    <property type="match status" value="1"/>
</dbReference>
<evidence type="ECO:0000256" key="1">
    <source>
        <dbReference type="ARBA" id="ARBA00006739"/>
    </source>
</evidence>
<accession>A0A1S7LH46</accession>
<comment type="similarity">
    <text evidence="1">Belongs to the glycosyltransferase 2 family.</text>
</comment>
<evidence type="ECO:0000313" key="5">
    <source>
        <dbReference type="EMBL" id="CRH05723.1"/>
    </source>
</evidence>
<keyword evidence="3 5" id="KW-0808">Transferase</keyword>
<dbReference type="EMBL" id="LO017727">
    <property type="protein sequence ID" value="CRH05723.1"/>
    <property type="molecule type" value="Genomic_DNA"/>
</dbReference>